<keyword evidence="4" id="KW-1185">Reference proteome</keyword>
<dbReference type="AlphaFoldDB" id="A0A3N4VJ30"/>
<dbReference type="OrthoDB" id="6027991at2"/>
<organism evidence="3 4">
    <name type="scientific">Vulcaniibacterium tengchongense</name>
    <dbReference type="NCBI Taxonomy" id="1273429"/>
    <lineage>
        <taxon>Bacteria</taxon>
        <taxon>Pseudomonadati</taxon>
        <taxon>Pseudomonadota</taxon>
        <taxon>Gammaproteobacteria</taxon>
        <taxon>Lysobacterales</taxon>
        <taxon>Lysobacteraceae</taxon>
        <taxon>Vulcaniibacterium</taxon>
    </lineage>
</organism>
<feature type="compositionally biased region" description="Low complexity" evidence="2">
    <location>
        <begin position="147"/>
        <end position="167"/>
    </location>
</feature>
<protein>
    <recommendedName>
        <fullName evidence="5">Protein sip-5</fullName>
    </recommendedName>
</protein>
<dbReference type="EMBL" id="RKQN01000002">
    <property type="protein sequence ID" value="RPE79729.1"/>
    <property type="molecule type" value="Genomic_DNA"/>
</dbReference>
<proteinExistence type="predicted"/>
<comment type="caution">
    <text evidence="3">The sequence shown here is derived from an EMBL/GenBank/DDBJ whole genome shotgun (WGS) entry which is preliminary data.</text>
</comment>
<gene>
    <name evidence="3" type="ORF">EDC50_1555</name>
</gene>
<evidence type="ECO:0000256" key="1">
    <source>
        <dbReference type="SAM" id="Coils"/>
    </source>
</evidence>
<evidence type="ECO:0008006" key="5">
    <source>
        <dbReference type="Google" id="ProtNLM"/>
    </source>
</evidence>
<evidence type="ECO:0000256" key="2">
    <source>
        <dbReference type="SAM" id="MobiDB-lite"/>
    </source>
</evidence>
<accession>A0A3N4VJ30</accession>
<dbReference type="Proteomes" id="UP000269708">
    <property type="component" value="Unassembled WGS sequence"/>
</dbReference>
<dbReference type="RefSeq" id="WP_123769915.1">
    <property type="nucleotide sequence ID" value="NZ_RKQN01000002.1"/>
</dbReference>
<reference evidence="3 4" key="1">
    <citation type="submission" date="2018-11" db="EMBL/GenBank/DDBJ databases">
        <title>Genomic Encyclopedia of Type Strains, Phase IV (KMG-IV): sequencing the most valuable type-strain genomes for metagenomic binning, comparative biology and taxonomic classification.</title>
        <authorList>
            <person name="Goeker M."/>
        </authorList>
    </citation>
    <scope>NUCLEOTIDE SEQUENCE [LARGE SCALE GENOMIC DNA]</scope>
    <source>
        <strain evidence="3 4">DSM 25623</strain>
    </source>
</reference>
<name>A0A3N4VJ30_9GAMM</name>
<sequence>MSRSRFDLLIHKVQRAEQALEAHERRAAADLRQLRGSWRELWTPGRIVLVGLAAGFLAGRAEPARLARRGGGAIQSALHLASMLSGLFAGHSAQAAAGEAEQAAASAQEVAETAGTGNEAGASAARAPESAATAAPRTVADPDSDALAHGEAAQRAARAATADTAAP</sequence>
<evidence type="ECO:0000313" key="3">
    <source>
        <dbReference type="EMBL" id="RPE79729.1"/>
    </source>
</evidence>
<keyword evidence="1" id="KW-0175">Coiled coil</keyword>
<feature type="compositionally biased region" description="Low complexity" evidence="2">
    <location>
        <begin position="104"/>
        <end position="138"/>
    </location>
</feature>
<evidence type="ECO:0000313" key="4">
    <source>
        <dbReference type="Proteomes" id="UP000269708"/>
    </source>
</evidence>
<feature type="region of interest" description="Disordered" evidence="2">
    <location>
        <begin position="104"/>
        <end position="167"/>
    </location>
</feature>
<feature type="coiled-coil region" evidence="1">
    <location>
        <begin position="6"/>
        <end position="33"/>
    </location>
</feature>